<keyword evidence="2" id="KW-1185">Reference proteome</keyword>
<gene>
    <name evidence="1" type="ORF">E4M00_07835</name>
</gene>
<evidence type="ECO:0000313" key="1">
    <source>
        <dbReference type="EMBL" id="TFV99380.1"/>
    </source>
</evidence>
<reference evidence="1 2" key="1">
    <citation type="journal article" date="2018" name="J. Microbiol.">
        <title>Leifsonia flava sp. nov., a novel actinobacterium isolated from the rhizosphere of Aquilegia viridiflora.</title>
        <authorList>
            <person name="Cai Y."/>
            <person name="Tao W.Z."/>
            <person name="Ma Y.J."/>
            <person name="Cheng J."/>
            <person name="Zhang M.Y."/>
            <person name="Zhang Y.X."/>
        </authorList>
    </citation>
    <scope>NUCLEOTIDE SEQUENCE [LARGE SCALE GENOMIC DNA]</scope>
    <source>
        <strain evidence="1 2">SYP-B2174</strain>
    </source>
</reference>
<dbReference type="InterPro" id="IPR011990">
    <property type="entry name" value="TPR-like_helical_dom_sf"/>
</dbReference>
<dbReference type="Proteomes" id="UP000298127">
    <property type="component" value="Unassembled WGS sequence"/>
</dbReference>
<proteinExistence type="predicted"/>
<accession>A0A4Y9R519</accession>
<dbReference type="EMBL" id="SPQZ01000002">
    <property type="protein sequence ID" value="TFV99380.1"/>
    <property type="molecule type" value="Genomic_DNA"/>
</dbReference>
<organism evidence="1 2">
    <name type="scientific">Orlajensenia leifsoniae</name>
    <dbReference type="NCBI Taxonomy" id="2561933"/>
    <lineage>
        <taxon>Bacteria</taxon>
        <taxon>Bacillati</taxon>
        <taxon>Actinomycetota</taxon>
        <taxon>Actinomycetes</taxon>
        <taxon>Micrococcales</taxon>
        <taxon>Microbacteriaceae</taxon>
        <taxon>Orlajensenia</taxon>
    </lineage>
</organism>
<sequence length="252" mass="27952">MGDTTNQLQTIDQSILDTLWDFSDPAASAERFQAAADDLAYSEEAREEIATQLARALGLMEQYDDAEAVLDSIVPSSPIVEARIALERGRLRLAQSEPVVAVPLFTKAARRAASGRVTFLTLDALHMLAIADAGHEEEWAEVGFAVLERAGQPRTRRWGVALHNNLGWYLHDGGRAAEALPHFERALEYAREVGTADQRFIGRWAVARCLRTLGRTDEALVQQRSLAEKRPDDPYVAAEIRALTEDRSTIEE</sequence>
<dbReference type="RefSeq" id="WP_135119917.1">
    <property type="nucleotide sequence ID" value="NZ_SPQZ01000002.1"/>
</dbReference>
<dbReference type="Gene3D" id="1.25.40.10">
    <property type="entry name" value="Tetratricopeptide repeat domain"/>
    <property type="match status" value="1"/>
</dbReference>
<evidence type="ECO:0000313" key="2">
    <source>
        <dbReference type="Proteomes" id="UP000298127"/>
    </source>
</evidence>
<dbReference type="AlphaFoldDB" id="A0A4Y9R519"/>
<dbReference type="SUPFAM" id="SSF48452">
    <property type="entry name" value="TPR-like"/>
    <property type="match status" value="1"/>
</dbReference>
<comment type="caution">
    <text evidence="1">The sequence shown here is derived from an EMBL/GenBank/DDBJ whole genome shotgun (WGS) entry which is preliminary data.</text>
</comment>
<dbReference type="Pfam" id="PF13424">
    <property type="entry name" value="TPR_12"/>
    <property type="match status" value="1"/>
</dbReference>
<name>A0A4Y9R519_9MICO</name>
<protein>
    <submittedName>
        <fullName evidence="1">Tetratricopeptide repeat protein</fullName>
    </submittedName>
</protein>